<evidence type="ECO:0000313" key="3">
    <source>
        <dbReference type="Proteomes" id="UP000233837"/>
    </source>
</evidence>
<organism evidence="2 3">
    <name type="scientific">Dendrobium catenatum</name>
    <dbReference type="NCBI Taxonomy" id="906689"/>
    <lineage>
        <taxon>Eukaryota</taxon>
        <taxon>Viridiplantae</taxon>
        <taxon>Streptophyta</taxon>
        <taxon>Embryophyta</taxon>
        <taxon>Tracheophyta</taxon>
        <taxon>Spermatophyta</taxon>
        <taxon>Magnoliopsida</taxon>
        <taxon>Liliopsida</taxon>
        <taxon>Asparagales</taxon>
        <taxon>Orchidaceae</taxon>
        <taxon>Epidendroideae</taxon>
        <taxon>Malaxideae</taxon>
        <taxon>Dendrobiinae</taxon>
        <taxon>Dendrobium</taxon>
    </lineage>
</organism>
<feature type="compositionally biased region" description="Polar residues" evidence="1">
    <location>
        <begin position="1"/>
        <end position="15"/>
    </location>
</feature>
<accession>A0A2I0X0K2</accession>
<feature type="region of interest" description="Disordered" evidence="1">
    <location>
        <begin position="1"/>
        <end position="29"/>
    </location>
</feature>
<evidence type="ECO:0000256" key="1">
    <source>
        <dbReference type="SAM" id="MobiDB-lite"/>
    </source>
</evidence>
<proteinExistence type="predicted"/>
<gene>
    <name evidence="2" type="ORF">MA16_Dca015851</name>
</gene>
<dbReference type="EMBL" id="KZ502242">
    <property type="protein sequence ID" value="PKU81446.1"/>
    <property type="molecule type" value="Genomic_DNA"/>
</dbReference>
<name>A0A2I0X0K2_9ASPA</name>
<protein>
    <submittedName>
        <fullName evidence="2">Uncharacterized protein</fullName>
    </submittedName>
</protein>
<dbReference type="Proteomes" id="UP000233837">
    <property type="component" value="Unassembled WGS sequence"/>
</dbReference>
<reference evidence="2 3" key="1">
    <citation type="journal article" date="2016" name="Sci. Rep.">
        <title>The Dendrobium catenatum Lindl. genome sequence provides insights into polysaccharide synthase, floral development and adaptive evolution.</title>
        <authorList>
            <person name="Zhang G.Q."/>
            <person name="Xu Q."/>
            <person name="Bian C."/>
            <person name="Tsai W.C."/>
            <person name="Yeh C.M."/>
            <person name="Liu K.W."/>
            <person name="Yoshida K."/>
            <person name="Zhang L.S."/>
            <person name="Chang S.B."/>
            <person name="Chen F."/>
            <person name="Shi Y."/>
            <person name="Su Y.Y."/>
            <person name="Zhang Y.Q."/>
            <person name="Chen L.J."/>
            <person name="Yin Y."/>
            <person name="Lin M."/>
            <person name="Huang H."/>
            <person name="Deng H."/>
            <person name="Wang Z.W."/>
            <person name="Zhu S.L."/>
            <person name="Zhao X."/>
            <person name="Deng C."/>
            <person name="Niu S.C."/>
            <person name="Huang J."/>
            <person name="Wang M."/>
            <person name="Liu G.H."/>
            <person name="Yang H.J."/>
            <person name="Xiao X.J."/>
            <person name="Hsiao Y.Y."/>
            <person name="Wu W.L."/>
            <person name="Chen Y.Y."/>
            <person name="Mitsuda N."/>
            <person name="Ohme-Takagi M."/>
            <person name="Luo Y.B."/>
            <person name="Van de Peer Y."/>
            <person name="Liu Z.J."/>
        </authorList>
    </citation>
    <scope>NUCLEOTIDE SEQUENCE [LARGE SCALE GENOMIC DNA]</scope>
    <source>
        <tissue evidence="2">The whole plant</tissue>
    </source>
</reference>
<evidence type="ECO:0000313" key="2">
    <source>
        <dbReference type="EMBL" id="PKU81446.1"/>
    </source>
</evidence>
<dbReference type="AlphaFoldDB" id="A0A2I0X0K2"/>
<keyword evidence="3" id="KW-1185">Reference proteome</keyword>
<sequence length="91" mass="10174">MHPSTNVTDPQSISASEAPRRSDTKPIGVNCDRCSVREGVDAEGKKRWGERRRAKMRAQSSSMSFDCCWSSSPSISRNVTLTKRRTGTERN</sequence>
<reference evidence="2 3" key="2">
    <citation type="journal article" date="2017" name="Nature">
        <title>The Apostasia genome and the evolution of orchids.</title>
        <authorList>
            <person name="Zhang G.Q."/>
            <person name="Liu K.W."/>
            <person name="Li Z."/>
            <person name="Lohaus R."/>
            <person name="Hsiao Y.Y."/>
            <person name="Niu S.C."/>
            <person name="Wang J.Y."/>
            <person name="Lin Y.C."/>
            <person name="Xu Q."/>
            <person name="Chen L.J."/>
            <person name="Yoshida K."/>
            <person name="Fujiwara S."/>
            <person name="Wang Z.W."/>
            <person name="Zhang Y.Q."/>
            <person name="Mitsuda N."/>
            <person name="Wang M."/>
            <person name="Liu G.H."/>
            <person name="Pecoraro L."/>
            <person name="Huang H.X."/>
            <person name="Xiao X.J."/>
            <person name="Lin M."/>
            <person name="Wu X.Y."/>
            <person name="Wu W.L."/>
            <person name="Chen Y.Y."/>
            <person name="Chang S.B."/>
            <person name="Sakamoto S."/>
            <person name="Ohme-Takagi M."/>
            <person name="Yagi M."/>
            <person name="Zeng S.J."/>
            <person name="Shen C.Y."/>
            <person name="Yeh C.M."/>
            <person name="Luo Y.B."/>
            <person name="Tsai W.C."/>
            <person name="Van de Peer Y."/>
            <person name="Liu Z.J."/>
        </authorList>
    </citation>
    <scope>NUCLEOTIDE SEQUENCE [LARGE SCALE GENOMIC DNA]</scope>
    <source>
        <tissue evidence="2">The whole plant</tissue>
    </source>
</reference>